<dbReference type="PANTHER" id="PTHR10196:SF57">
    <property type="entry name" value="XYLULOSE KINASE"/>
    <property type="match status" value="1"/>
</dbReference>
<evidence type="ECO:0008006" key="5">
    <source>
        <dbReference type="Google" id="ProtNLM"/>
    </source>
</evidence>
<evidence type="ECO:0000256" key="1">
    <source>
        <dbReference type="ARBA" id="ARBA00009156"/>
    </source>
</evidence>
<dbReference type="EMBL" id="UINC01147970">
    <property type="protein sequence ID" value="SVD39599.1"/>
    <property type="molecule type" value="Genomic_DNA"/>
</dbReference>
<dbReference type="GO" id="GO:0004856">
    <property type="term" value="F:D-xylulokinase activity"/>
    <property type="evidence" value="ECO:0007669"/>
    <property type="project" value="TreeGrafter"/>
</dbReference>
<dbReference type="PANTHER" id="PTHR10196">
    <property type="entry name" value="SUGAR KINASE"/>
    <property type="match status" value="1"/>
</dbReference>
<evidence type="ECO:0000256" key="2">
    <source>
        <dbReference type="ARBA" id="ARBA00022679"/>
    </source>
</evidence>
<keyword evidence="3" id="KW-0418">Kinase</keyword>
<dbReference type="GO" id="GO:0005997">
    <property type="term" value="P:xylulose metabolic process"/>
    <property type="evidence" value="ECO:0007669"/>
    <property type="project" value="TreeGrafter"/>
</dbReference>
<proteinExistence type="inferred from homology"/>
<name>A0A382UZD7_9ZZZZ</name>
<keyword evidence="2" id="KW-0808">Transferase</keyword>
<protein>
    <recommendedName>
        <fullName evidence="5">Carbohydrate kinase FGGY N-terminal domain-containing protein</fullName>
    </recommendedName>
</protein>
<feature type="non-terminal residue" evidence="4">
    <location>
        <position position="139"/>
    </location>
</feature>
<sequence>MSKFLGIDSSTQSMTALIIDFEQETIIAEESINFDEHFGDQYDIKNGTFELHPGEIHSPPLLWLDALDLLFETLHKQGHILSSVNAISGSGQQHGTVYLNKTAGNVLADLDAKEKLSKSLSGVFSRNTAPIWMDSSTTK</sequence>
<reference evidence="4" key="1">
    <citation type="submission" date="2018-05" db="EMBL/GenBank/DDBJ databases">
        <authorList>
            <person name="Lanie J.A."/>
            <person name="Ng W.-L."/>
            <person name="Kazmierczak K.M."/>
            <person name="Andrzejewski T.M."/>
            <person name="Davidsen T.M."/>
            <person name="Wayne K.J."/>
            <person name="Tettelin H."/>
            <person name="Glass J.I."/>
            <person name="Rusch D."/>
            <person name="Podicherti R."/>
            <person name="Tsui H.-C.T."/>
            <person name="Winkler M.E."/>
        </authorList>
    </citation>
    <scope>NUCLEOTIDE SEQUENCE</scope>
</reference>
<dbReference type="Gene3D" id="3.30.420.40">
    <property type="match status" value="1"/>
</dbReference>
<organism evidence="4">
    <name type="scientific">marine metagenome</name>
    <dbReference type="NCBI Taxonomy" id="408172"/>
    <lineage>
        <taxon>unclassified sequences</taxon>
        <taxon>metagenomes</taxon>
        <taxon>ecological metagenomes</taxon>
    </lineage>
</organism>
<accession>A0A382UZD7</accession>
<dbReference type="SUPFAM" id="SSF53067">
    <property type="entry name" value="Actin-like ATPase domain"/>
    <property type="match status" value="1"/>
</dbReference>
<evidence type="ECO:0000256" key="3">
    <source>
        <dbReference type="ARBA" id="ARBA00022777"/>
    </source>
</evidence>
<dbReference type="AlphaFoldDB" id="A0A382UZD7"/>
<evidence type="ECO:0000313" key="4">
    <source>
        <dbReference type="EMBL" id="SVD39599.1"/>
    </source>
</evidence>
<dbReference type="GO" id="GO:0005829">
    <property type="term" value="C:cytosol"/>
    <property type="evidence" value="ECO:0007669"/>
    <property type="project" value="TreeGrafter"/>
</dbReference>
<gene>
    <name evidence="4" type="ORF">METZ01_LOCUS392453</name>
</gene>
<dbReference type="InterPro" id="IPR043129">
    <property type="entry name" value="ATPase_NBD"/>
</dbReference>
<comment type="similarity">
    <text evidence="1">Belongs to the FGGY kinase family.</text>
</comment>